<dbReference type="RefSeq" id="WP_007870544.1">
    <property type="nucleotide sequence ID" value="NZ_KQ235885.1"/>
</dbReference>
<dbReference type="OrthoDB" id="9779344at2"/>
<sequence length="309" mass="35002">MITVIGVRFRTAGKIYYFDPAGREVKTGDHVIVETARGIEYGYVVLGNREVDESKVVPPLKPVIRMATAEDEAAESRNKTKEKEAFRICQEKIKKHNLEMKLIDAEYTFDNNKVLFYFTADGRIDFRELVKDLASVFKTRIELRQVGVRDETKIMGGIGICGRALCCHSYLSEFIPVSIKMAKEQNLSLNPTKISGVCGRLMCCLKNEEETYEVLNSRLPNQGDYVTTNDGLKGEVQSVNVLRQQVKVIVTVDKDEKEIREYKVDQLKFKPRKKKGKGGEKQAADGPDAELKQLEALEKREGKSKLDNN</sequence>
<evidence type="ECO:0000256" key="1">
    <source>
        <dbReference type="SAM" id="MobiDB-lite"/>
    </source>
</evidence>
<name>A0A0J9BJ21_9FIRM</name>
<proteinExistence type="predicted"/>
<dbReference type="PANTHER" id="PTHR43830">
    <property type="entry name" value="PROTEIN PSP1"/>
    <property type="match status" value="1"/>
</dbReference>
<feature type="region of interest" description="Disordered" evidence="1">
    <location>
        <begin position="270"/>
        <end position="309"/>
    </location>
</feature>
<dbReference type="PROSITE" id="PS51411">
    <property type="entry name" value="PSP1_C"/>
    <property type="match status" value="1"/>
</dbReference>
<dbReference type="AlphaFoldDB" id="A0A0J9BJ21"/>
<evidence type="ECO:0000313" key="3">
    <source>
        <dbReference type="EMBL" id="KMW12957.1"/>
    </source>
</evidence>
<accession>A0A0J9BJ21</accession>
<dbReference type="GO" id="GO:0005737">
    <property type="term" value="C:cytoplasm"/>
    <property type="evidence" value="ECO:0007669"/>
    <property type="project" value="TreeGrafter"/>
</dbReference>
<evidence type="ECO:0000259" key="2">
    <source>
        <dbReference type="PROSITE" id="PS51411"/>
    </source>
</evidence>
<dbReference type="InterPro" id="IPR047767">
    <property type="entry name" value="PSP1-like"/>
</dbReference>
<organism evidence="3 4">
    <name type="scientific">[Clostridium] citroniae WAL-19142</name>
    <dbReference type="NCBI Taxonomy" id="742734"/>
    <lineage>
        <taxon>Bacteria</taxon>
        <taxon>Bacillati</taxon>
        <taxon>Bacillota</taxon>
        <taxon>Clostridia</taxon>
        <taxon>Lachnospirales</taxon>
        <taxon>Lachnospiraceae</taxon>
        <taxon>Enterocloster</taxon>
    </lineage>
</organism>
<dbReference type="PANTHER" id="PTHR43830:SF3">
    <property type="entry name" value="PROTEIN PSP1"/>
    <property type="match status" value="1"/>
</dbReference>
<reference evidence="3 4" key="1">
    <citation type="submission" date="2011-04" db="EMBL/GenBank/DDBJ databases">
        <title>The Genome Sequence of Clostridium citroniae WAL-19142.</title>
        <authorList>
            <consortium name="The Broad Institute Genome Sequencing Platform"/>
            <person name="Earl A."/>
            <person name="Ward D."/>
            <person name="Feldgarden M."/>
            <person name="Gevers D."/>
            <person name="Warren Y.A."/>
            <person name="Tyrrell K.L."/>
            <person name="Citron D.M."/>
            <person name="Goldstein E.J."/>
            <person name="Daigneault M."/>
            <person name="Allen-Vercoe E."/>
            <person name="Young S.K."/>
            <person name="Zeng Q."/>
            <person name="Gargeya S."/>
            <person name="Fitzgerald M."/>
            <person name="Haas B."/>
            <person name="Abouelleil A."/>
            <person name="Alvarado L."/>
            <person name="Arachchi H.M."/>
            <person name="Berlin A."/>
            <person name="Brown A."/>
            <person name="Chapman S.B."/>
            <person name="Chen Z."/>
            <person name="Dunbar C."/>
            <person name="Freedman E."/>
            <person name="Gearin G."/>
            <person name="Gellesch M."/>
            <person name="Goldberg J."/>
            <person name="Griggs A."/>
            <person name="Gujja S."/>
            <person name="Heilman E.R."/>
            <person name="Heiman D."/>
            <person name="Howarth C."/>
            <person name="Larson L."/>
            <person name="Lui A."/>
            <person name="MacDonald P.J."/>
            <person name="Mehta T."/>
            <person name="Montmayeur A."/>
            <person name="Murphy C."/>
            <person name="Neiman D."/>
            <person name="Pearson M."/>
            <person name="Priest M."/>
            <person name="Roberts A."/>
            <person name="Saif S."/>
            <person name="Shea T."/>
            <person name="Shenoy N."/>
            <person name="Sisk P."/>
            <person name="Stolte C."/>
            <person name="Sykes S."/>
            <person name="White J."/>
            <person name="Yandava C."/>
            <person name="Wortman J."/>
            <person name="Nusbaum C."/>
            <person name="Birren B."/>
        </authorList>
    </citation>
    <scope>NUCLEOTIDE SEQUENCE [LARGE SCALE GENOMIC DNA]</scope>
    <source>
        <strain evidence="3 4">WAL-19142</strain>
    </source>
</reference>
<gene>
    <name evidence="3" type="ORF">HMPREF9470_05129</name>
</gene>
<dbReference type="NCBIfam" id="NF041131">
    <property type="entry name" value="RicT_YaaT_fam"/>
    <property type="match status" value="1"/>
</dbReference>
<dbReference type="Pfam" id="PF04468">
    <property type="entry name" value="PSP1"/>
    <property type="match status" value="1"/>
</dbReference>
<feature type="domain" description="PSP1 C-terminal" evidence="2">
    <location>
        <begin position="61"/>
        <end position="146"/>
    </location>
</feature>
<dbReference type="PATRIC" id="fig|742734.4.peg.5488"/>
<dbReference type="GeneID" id="93164916"/>
<dbReference type="Proteomes" id="UP000037392">
    <property type="component" value="Unassembled WGS sequence"/>
</dbReference>
<comment type="caution">
    <text evidence="3">The sequence shown here is derived from an EMBL/GenBank/DDBJ whole genome shotgun (WGS) entry which is preliminary data.</text>
</comment>
<dbReference type="EMBL" id="ADLK01000047">
    <property type="protein sequence ID" value="KMW12957.1"/>
    <property type="molecule type" value="Genomic_DNA"/>
</dbReference>
<dbReference type="InterPro" id="IPR007557">
    <property type="entry name" value="PSP1_C"/>
</dbReference>
<evidence type="ECO:0000313" key="4">
    <source>
        <dbReference type="Proteomes" id="UP000037392"/>
    </source>
</evidence>
<feature type="compositionally biased region" description="Basic and acidic residues" evidence="1">
    <location>
        <begin position="277"/>
        <end position="309"/>
    </location>
</feature>
<protein>
    <recommendedName>
        <fullName evidence="2">PSP1 C-terminal domain-containing protein</fullName>
    </recommendedName>
</protein>